<proteinExistence type="predicted"/>
<evidence type="ECO:0000313" key="2">
    <source>
        <dbReference type="Proteomes" id="UP000600946"/>
    </source>
</evidence>
<dbReference type="EMBL" id="BMUU01000001">
    <property type="protein sequence ID" value="GGY15103.1"/>
    <property type="molecule type" value="Genomic_DNA"/>
</dbReference>
<evidence type="ECO:0000313" key="1">
    <source>
        <dbReference type="EMBL" id="GGY15103.1"/>
    </source>
</evidence>
<comment type="caution">
    <text evidence="1">The sequence shown here is derived from an EMBL/GenBank/DDBJ whole genome shotgun (WGS) entry which is preliminary data.</text>
</comment>
<dbReference type="Proteomes" id="UP000600946">
    <property type="component" value="Unassembled WGS sequence"/>
</dbReference>
<sequence length="152" mass="16491">MSDAEWERVEAIPAGEGWPAWVWTRLLCSPREDSSQALSCRCAKCLRDVREQANFLTGKPPWGGRAMSVGAERLRRLLPPELPTSLGRVTSTCPGGGSTGRRPVVLNCHSSYIRKSAKVVSGRSYGRSWMIEKRGPQLVKSAKGAGGGGRPI</sequence>
<name>A0ABQ2ZIB4_9ACTN</name>
<reference evidence="2" key="1">
    <citation type="journal article" date="2019" name="Int. J. Syst. Evol. Microbiol.">
        <title>The Global Catalogue of Microorganisms (GCM) 10K type strain sequencing project: providing services to taxonomists for standard genome sequencing and annotation.</title>
        <authorList>
            <consortium name="The Broad Institute Genomics Platform"/>
            <consortium name="The Broad Institute Genome Sequencing Center for Infectious Disease"/>
            <person name="Wu L."/>
            <person name="Ma J."/>
        </authorList>
    </citation>
    <scope>NUCLEOTIDE SEQUENCE [LARGE SCALE GENOMIC DNA]</scope>
    <source>
        <strain evidence="2">JCM 4594</strain>
    </source>
</reference>
<evidence type="ECO:0008006" key="3">
    <source>
        <dbReference type="Google" id="ProtNLM"/>
    </source>
</evidence>
<keyword evidence="2" id="KW-1185">Reference proteome</keyword>
<organism evidence="1 2">
    <name type="scientific">Streptomyces xanthochromogenes</name>
    <dbReference type="NCBI Taxonomy" id="67384"/>
    <lineage>
        <taxon>Bacteria</taxon>
        <taxon>Bacillati</taxon>
        <taxon>Actinomycetota</taxon>
        <taxon>Actinomycetes</taxon>
        <taxon>Kitasatosporales</taxon>
        <taxon>Streptomycetaceae</taxon>
        <taxon>Streptomyces</taxon>
    </lineage>
</organism>
<accession>A0ABQ2ZIB4</accession>
<protein>
    <recommendedName>
        <fullName evidence="3">Transposase</fullName>
    </recommendedName>
</protein>
<gene>
    <name evidence="1" type="ORF">GCM10010326_03370</name>
</gene>